<organism evidence="4 5">
    <name type="scientific">Aspergillus homomorphus (strain CBS 101889)</name>
    <dbReference type="NCBI Taxonomy" id="1450537"/>
    <lineage>
        <taxon>Eukaryota</taxon>
        <taxon>Fungi</taxon>
        <taxon>Dikarya</taxon>
        <taxon>Ascomycota</taxon>
        <taxon>Pezizomycotina</taxon>
        <taxon>Eurotiomycetes</taxon>
        <taxon>Eurotiomycetidae</taxon>
        <taxon>Eurotiales</taxon>
        <taxon>Aspergillaceae</taxon>
        <taxon>Aspergillus</taxon>
        <taxon>Aspergillus subgen. Circumdati</taxon>
    </lineage>
</organism>
<dbReference type="InterPro" id="IPR042099">
    <property type="entry name" value="ANL_N_sf"/>
</dbReference>
<keyword evidence="1" id="KW-0596">Phosphopantetheine</keyword>
<dbReference type="Gene3D" id="3.40.50.720">
    <property type="entry name" value="NAD(P)-binding Rossmann-like Domain"/>
    <property type="match status" value="1"/>
</dbReference>
<dbReference type="Pfam" id="PF07993">
    <property type="entry name" value="NAD_binding_4"/>
    <property type="match status" value="1"/>
</dbReference>
<dbReference type="InterPro" id="IPR006162">
    <property type="entry name" value="Ppantetheine_attach_site"/>
</dbReference>
<dbReference type="PROSITE" id="PS50075">
    <property type="entry name" value="CARRIER"/>
    <property type="match status" value="1"/>
</dbReference>
<dbReference type="VEuPathDB" id="FungiDB:BO97DRAFT_384235"/>
<dbReference type="SMART" id="SM00823">
    <property type="entry name" value="PKS_PP"/>
    <property type="match status" value="1"/>
</dbReference>
<proteinExistence type="predicted"/>
<dbReference type="Proteomes" id="UP000248961">
    <property type="component" value="Unassembled WGS sequence"/>
</dbReference>
<evidence type="ECO:0000256" key="1">
    <source>
        <dbReference type="ARBA" id="ARBA00022450"/>
    </source>
</evidence>
<dbReference type="Pfam" id="PF00501">
    <property type="entry name" value="AMP-binding"/>
    <property type="match status" value="1"/>
</dbReference>
<reference evidence="4 5" key="1">
    <citation type="submission" date="2018-02" db="EMBL/GenBank/DDBJ databases">
        <title>The genomes of Aspergillus section Nigri reveals drivers in fungal speciation.</title>
        <authorList>
            <consortium name="DOE Joint Genome Institute"/>
            <person name="Vesth T.C."/>
            <person name="Nybo J."/>
            <person name="Theobald S."/>
            <person name="Brandl J."/>
            <person name="Frisvad J.C."/>
            <person name="Nielsen K.F."/>
            <person name="Lyhne E.K."/>
            <person name="Kogle M.E."/>
            <person name="Kuo A."/>
            <person name="Riley R."/>
            <person name="Clum A."/>
            <person name="Nolan M."/>
            <person name="Lipzen A."/>
            <person name="Salamov A."/>
            <person name="Henrissat B."/>
            <person name="Wiebenga A."/>
            <person name="De vries R.P."/>
            <person name="Grigoriev I.V."/>
            <person name="Mortensen U.H."/>
            <person name="Andersen M.R."/>
            <person name="Baker S.E."/>
        </authorList>
    </citation>
    <scope>NUCLEOTIDE SEQUENCE [LARGE SCALE GENOMIC DNA]</scope>
    <source>
        <strain evidence="4 5">CBS 101889</strain>
    </source>
</reference>
<evidence type="ECO:0000313" key="4">
    <source>
        <dbReference type="EMBL" id="RAL16167.1"/>
    </source>
</evidence>
<keyword evidence="2" id="KW-0597">Phosphoprotein</keyword>
<sequence>MNVFGTFVDSATTPLLGGECGKRLIPNVIDATANATPDVECLSVPRCNGNPGAGWKPVSWAQVANAVNYVAHMLTNDAGTPTPGSFPTVAYIGLEDPRYPIFAIGAIKAGYKALFISPRNSVEAQLNLFDKTECNLLYHESQYAAMVEPWVNGRPGMKRVAIAPWEQWVTTQVTPFAYNKTFAEAEWDPFVVLHTSGSTGLPKPVVINQGMLALNDLHRYVPEYDGNLPWLATWAKFPNTRYLCIFPLFHTAGIMPTTLMAFYYNAPIAFRDPSLPITGDNIVEWLQNTGAGWTLMPPAILEQMSRSQVAIDELKKLHAVGFAGGPVAPTPANHLLNHGVKMVNAIGSTEYIYFPYYNQPDHSLWPWFIIPTEMMGIEWRPFGENTYEQVIVRKDKQHPGLQGCFYAFPELDEFSTKDLYRPHPTLPNHWTYVGRADDILIFSNGEKLNPTTIEGAVMGHPGVLGAQVVGTNYFHAALIIEPAQHPKTEQEKQRFLDDVWPIVEKVNTETVAHGRISRDYVFLSDPDRPFPRAGKGTIQRAMVVKVYADDIQRIFAASGDASVVAMDLNLTSKEAFAGTVRSLVQSVIKLPNLCVDQDLFSAGVDSLQAIQLARLLRASMEKTLGISNSATTIDTRVIYTHPTIAQLADFAYSLTNASDLPDPFPNSADSTAFCQALFEKYTKNLPAPIPNKLQPSSTSQVIIITGTTGNLGSYLLAAALASPNTHRVICLNRTADALARQQAAHLSRGLITDFSKAKFLQADLSHPSLGLPAQTYIHLLAEADKVIHNAWPVNFNLSLGSFEPHIRGVRHLINFSAAAQKTVPITFVSSVSAVENWPFPDHPVTEQALTEWSLAAMGYGQSKLVASRILDTASEVSGVPCPIVRVGQVAGPRAEKGMWSKQEWLPSLVRSSLYLGFLPDTLAGLEKMGWAPVEDVAQVVLEVSGITEGEQATGYFHALNPTAVDWSGLVPVLREFYGERIQRVVSFTEWVDALSASLEKSEGKDVEVNPGVKLLSTYKEAALSNGKGAGFTTTRTEMYSPTMRRMEPVSPELMRHWCEQWEF</sequence>
<dbReference type="InterPro" id="IPR036291">
    <property type="entry name" value="NAD(P)-bd_dom_sf"/>
</dbReference>
<dbReference type="GeneID" id="37197702"/>
<evidence type="ECO:0000259" key="3">
    <source>
        <dbReference type="PROSITE" id="PS50075"/>
    </source>
</evidence>
<evidence type="ECO:0000313" key="5">
    <source>
        <dbReference type="Proteomes" id="UP000248961"/>
    </source>
</evidence>
<dbReference type="PANTHER" id="PTHR43439:SF2">
    <property type="entry name" value="ENZYME, PUTATIVE (JCVI)-RELATED"/>
    <property type="match status" value="1"/>
</dbReference>
<dbReference type="InterPro" id="IPR020806">
    <property type="entry name" value="PKS_PP-bd"/>
</dbReference>
<dbReference type="Gene3D" id="3.40.50.12780">
    <property type="entry name" value="N-terminal domain of ligase-like"/>
    <property type="match status" value="1"/>
</dbReference>
<accession>A0A395I7R1</accession>
<protein>
    <submittedName>
        <fullName evidence="4">Acetyl-CoA synthetase-like protein</fullName>
    </submittedName>
</protein>
<dbReference type="Gene3D" id="1.10.1200.10">
    <property type="entry name" value="ACP-like"/>
    <property type="match status" value="1"/>
</dbReference>
<dbReference type="Pfam" id="PF23562">
    <property type="entry name" value="AMP-binding_C_3"/>
    <property type="match status" value="1"/>
</dbReference>
<name>A0A395I7R1_ASPHC</name>
<gene>
    <name evidence="4" type="ORF">BO97DRAFT_384235</name>
</gene>
<dbReference type="SUPFAM" id="SSF56801">
    <property type="entry name" value="Acetyl-CoA synthetase-like"/>
    <property type="match status" value="1"/>
</dbReference>
<dbReference type="STRING" id="1450537.A0A395I7R1"/>
<dbReference type="SUPFAM" id="SSF51735">
    <property type="entry name" value="NAD(P)-binding Rossmann-fold domains"/>
    <property type="match status" value="1"/>
</dbReference>
<dbReference type="Pfam" id="PF00550">
    <property type="entry name" value="PP-binding"/>
    <property type="match status" value="1"/>
</dbReference>
<dbReference type="PROSITE" id="PS00012">
    <property type="entry name" value="PHOSPHOPANTETHEINE"/>
    <property type="match status" value="1"/>
</dbReference>
<evidence type="ECO:0000256" key="2">
    <source>
        <dbReference type="ARBA" id="ARBA00022553"/>
    </source>
</evidence>
<dbReference type="InterPro" id="IPR020845">
    <property type="entry name" value="AMP-binding_CS"/>
</dbReference>
<dbReference type="OrthoDB" id="429813at2759"/>
<dbReference type="PANTHER" id="PTHR43439">
    <property type="entry name" value="PHENYLACETATE-COENZYME A LIGASE"/>
    <property type="match status" value="1"/>
</dbReference>
<dbReference type="AlphaFoldDB" id="A0A395I7R1"/>
<dbReference type="InterPro" id="IPR000873">
    <property type="entry name" value="AMP-dep_synth/lig_dom"/>
</dbReference>
<dbReference type="InterPro" id="IPR051414">
    <property type="entry name" value="Adenylate-forming_Reductase"/>
</dbReference>
<dbReference type="InterPro" id="IPR013120">
    <property type="entry name" value="FAR_NAD-bd"/>
</dbReference>
<dbReference type="InterPro" id="IPR036736">
    <property type="entry name" value="ACP-like_sf"/>
</dbReference>
<feature type="domain" description="Carrier" evidence="3">
    <location>
        <begin position="571"/>
        <end position="655"/>
    </location>
</feature>
<dbReference type="RefSeq" id="XP_025555321.1">
    <property type="nucleotide sequence ID" value="XM_025693413.1"/>
</dbReference>
<dbReference type="InterPro" id="IPR009081">
    <property type="entry name" value="PP-bd_ACP"/>
</dbReference>
<dbReference type="EMBL" id="KZ824270">
    <property type="protein sequence ID" value="RAL16167.1"/>
    <property type="molecule type" value="Genomic_DNA"/>
</dbReference>
<dbReference type="SUPFAM" id="SSF47336">
    <property type="entry name" value="ACP-like"/>
    <property type="match status" value="1"/>
</dbReference>
<dbReference type="PROSITE" id="PS00455">
    <property type="entry name" value="AMP_BINDING"/>
    <property type="match status" value="1"/>
</dbReference>
<dbReference type="GO" id="GO:0031177">
    <property type="term" value="F:phosphopantetheine binding"/>
    <property type="evidence" value="ECO:0007669"/>
    <property type="project" value="InterPro"/>
</dbReference>
<keyword evidence="5" id="KW-1185">Reference proteome</keyword>